<evidence type="ECO:0000256" key="1">
    <source>
        <dbReference type="SAM" id="Phobius"/>
    </source>
</evidence>
<evidence type="ECO:0000313" key="2">
    <source>
        <dbReference type="EMBL" id="KAA1194248.1"/>
    </source>
</evidence>
<sequence>MTLHHIVPQLRERIATSIWFIPLVLCAICLASGLALSWADNNLSPPQWFFQQASIPVTAARQVLATIAGALLGIGGVVFSVTMVALTLTSGQYGPKLLRQYLSDSHAKISMGLFIGTSLYCLLAMSSYRVAETPGYTLSGALLLTLLSLIAFIAFIHNTATDLQADQIIQRLGRDLSQALHDLATPERPERRSRDTAAWRRRARGQSRCSIGSAQSGYVQAIDYQGILEWCVDRDYCVLLRVRAGDFLLQGSCVAAVFGRAADANADDLLEFQQRFISTGPVRTPIQDPEYPITQLNQLINRALSPGINDPGTAITCIDWYSKALSEIIDSDLPGTVFVDAQSTPRIMARLSDLRGLVRAFYAPVRQCSRENVPVLVNLLESLERLAAVTRRPDRLALIAEEGDCLLDTINRDQYVAHDQRTLNHRYRKLQRTCNR</sequence>
<feature type="transmembrane region" description="Helical" evidence="1">
    <location>
        <begin position="109"/>
        <end position="130"/>
    </location>
</feature>
<dbReference type="InterPro" id="IPR018723">
    <property type="entry name" value="DUF2254_membrane"/>
</dbReference>
<gene>
    <name evidence="2" type="ORF">F0M18_02090</name>
</gene>
<keyword evidence="1" id="KW-0812">Transmembrane</keyword>
<comment type="caution">
    <text evidence="2">The sequence shown here is derived from an EMBL/GenBank/DDBJ whole genome shotgun (WGS) entry which is preliminary data.</text>
</comment>
<reference evidence="2 3" key="1">
    <citation type="submission" date="2019-09" db="EMBL/GenBank/DDBJ databases">
        <authorList>
            <person name="Chen X.-Y."/>
        </authorList>
    </citation>
    <scope>NUCLEOTIDE SEQUENCE [LARGE SCALE GENOMIC DNA]</scope>
    <source>
        <strain evidence="2 3">NY5</strain>
    </source>
</reference>
<name>A0A5B0X6P7_9GAMM</name>
<keyword evidence="1" id="KW-1133">Transmembrane helix</keyword>
<evidence type="ECO:0000313" key="3">
    <source>
        <dbReference type="Proteomes" id="UP000323708"/>
    </source>
</evidence>
<dbReference type="AlphaFoldDB" id="A0A5B0X6P7"/>
<organism evidence="2 3">
    <name type="scientific">Pseudohalioglobus sediminis</name>
    <dbReference type="NCBI Taxonomy" id="2606449"/>
    <lineage>
        <taxon>Bacteria</taxon>
        <taxon>Pseudomonadati</taxon>
        <taxon>Pseudomonadota</taxon>
        <taxon>Gammaproteobacteria</taxon>
        <taxon>Cellvibrionales</taxon>
        <taxon>Halieaceae</taxon>
        <taxon>Pseudohalioglobus</taxon>
    </lineage>
</organism>
<feature type="transmembrane region" description="Helical" evidence="1">
    <location>
        <begin position="18"/>
        <end position="39"/>
    </location>
</feature>
<dbReference type="EMBL" id="VTUX01000001">
    <property type="protein sequence ID" value="KAA1194248.1"/>
    <property type="molecule type" value="Genomic_DNA"/>
</dbReference>
<dbReference type="Pfam" id="PF10011">
    <property type="entry name" value="DUF2254"/>
    <property type="match status" value="1"/>
</dbReference>
<dbReference type="Proteomes" id="UP000323708">
    <property type="component" value="Unassembled WGS sequence"/>
</dbReference>
<accession>A0A5B0X6P7</accession>
<keyword evidence="3" id="KW-1185">Reference proteome</keyword>
<dbReference type="RefSeq" id="WP_149609717.1">
    <property type="nucleotide sequence ID" value="NZ_VTUX01000001.1"/>
</dbReference>
<feature type="transmembrane region" description="Helical" evidence="1">
    <location>
        <begin position="59"/>
        <end position="88"/>
    </location>
</feature>
<protein>
    <submittedName>
        <fullName evidence="2">DUF2254 domain-containing protein</fullName>
    </submittedName>
</protein>
<feature type="transmembrane region" description="Helical" evidence="1">
    <location>
        <begin position="136"/>
        <end position="156"/>
    </location>
</feature>
<keyword evidence="1" id="KW-0472">Membrane</keyword>
<proteinExistence type="predicted"/>